<evidence type="ECO:0000256" key="14">
    <source>
        <dbReference type="ARBA" id="ARBA00038000"/>
    </source>
</evidence>
<name>A0A4R2JP47_9PSEU</name>
<dbReference type="InterPro" id="IPR017871">
    <property type="entry name" value="ABC_transporter-like_CS"/>
</dbReference>
<feature type="compositionally biased region" description="Basic and acidic residues" evidence="17">
    <location>
        <begin position="931"/>
        <end position="945"/>
    </location>
</feature>
<dbReference type="GO" id="GO:0004518">
    <property type="term" value="F:nuclease activity"/>
    <property type="evidence" value="ECO:0007669"/>
    <property type="project" value="UniProtKB-KW"/>
</dbReference>
<evidence type="ECO:0000256" key="8">
    <source>
        <dbReference type="ARBA" id="ARBA00022771"/>
    </source>
</evidence>
<dbReference type="GO" id="GO:0003677">
    <property type="term" value="F:DNA binding"/>
    <property type="evidence" value="ECO:0007669"/>
    <property type="project" value="UniProtKB-KW"/>
</dbReference>
<evidence type="ECO:0000256" key="17">
    <source>
        <dbReference type="SAM" id="MobiDB-lite"/>
    </source>
</evidence>
<dbReference type="InterPro" id="IPR003593">
    <property type="entry name" value="AAA+_ATPase"/>
</dbReference>
<dbReference type="SUPFAM" id="SSF52540">
    <property type="entry name" value="P-loop containing nucleoside triphosphate hydrolases"/>
    <property type="match status" value="2"/>
</dbReference>
<dbReference type="GO" id="GO:0005524">
    <property type="term" value="F:ATP binding"/>
    <property type="evidence" value="ECO:0007669"/>
    <property type="project" value="UniProtKB-KW"/>
</dbReference>
<dbReference type="Gene3D" id="1.20.1580.10">
    <property type="entry name" value="ABC transporter ATPase like domain"/>
    <property type="match status" value="3"/>
</dbReference>
<evidence type="ECO:0000256" key="9">
    <source>
        <dbReference type="ARBA" id="ARBA00022833"/>
    </source>
</evidence>
<keyword evidence="3" id="KW-0479">Metal-binding</keyword>
<dbReference type="GO" id="GO:0016887">
    <property type="term" value="F:ATP hydrolysis activity"/>
    <property type="evidence" value="ECO:0007669"/>
    <property type="project" value="InterPro"/>
</dbReference>
<evidence type="ECO:0000256" key="4">
    <source>
        <dbReference type="ARBA" id="ARBA00022737"/>
    </source>
</evidence>
<evidence type="ECO:0000256" key="5">
    <source>
        <dbReference type="ARBA" id="ARBA00022741"/>
    </source>
</evidence>
<comment type="caution">
    <text evidence="19">The sequence shown here is derived from an EMBL/GenBank/DDBJ whole genome shotgun (WGS) entry which is preliminary data.</text>
</comment>
<dbReference type="Gene3D" id="3.40.50.300">
    <property type="entry name" value="P-loop containing nucleotide triphosphate hydrolases"/>
    <property type="match status" value="3"/>
</dbReference>
<evidence type="ECO:0000256" key="1">
    <source>
        <dbReference type="ARBA" id="ARBA00004496"/>
    </source>
</evidence>
<keyword evidence="13" id="KW-0234">DNA repair</keyword>
<evidence type="ECO:0000313" key="19">
    <source>
        <dbReference type="EMBL" id="TCO61921.1"/>
    </source>
</evidence>
<evidence type="ECO:0000256" key="10">
    <source>
        <dbReference type="ARBA" id="ARBA00022840"/>
    </source>
</evidence>
<reference evidence="19 20" key="1">
    <citation type="submission" date="2019-03" db="EMBL/GenBank/DDBJ databases">
        <title>Genomic Encyclopedia of Type Strains, Phase IV (KMG-IV): sequencing the most valuable type-strain genomes for metagenomic binning, comparative biology and taxonomic classification.</title>
        <authorList>
            <person name="Goeker M."/>
        </authorList>
    </citation>
    <scope>NUCLEOTIDE SEQUENCE [LARGE SCALE GENOMIC DNA]</scope>
    <source>
        <strain evidence="19 20">DSM 45934</strain>
    </source>
</reference>
<evidence type="ECO:0000256" key="15">
    <source>
        <dbReference type="ARBA" id="ARBA00039316"/>
    </source>
</evidence>
<evidence type="ECO:0000256" key="7">
    <source>
        <dbReference type="ARBA" id="ARBA00022769"/>
    </source>
</evidence>
<dbReference type="Pfam" id="PF17755">
    <property type="entry name" value="UvrA_DNA-bind"/>
    <property type="match status" value="1"/>
</dbReference>
<keyword evidence="11" id="KW-0267">Excision nuclease</keyword>
<dbReference type="PROSITE" id="PS00211">
    <property type="entry name" value="ABC_TRANSPORTER_1"/>
    <property type="match status" value="1"/>
</dbReference>
<dbReference type="PANTHER" id="PTHR43152">
    <property type="entry name" value="UVRABC SYSTEM PROTEIN A"/>
    <property type="match status" value="1"/>
</dbReference>
<keyword evidence="9" id="KW-0862">Zinc</keyword>
<keyword evidence="12" id="KW-0238">DNA-binding</keyword>
<sequence length="945" mass="101561">MNRLAAERGQGIVVREARENNLRSVTVEIPRHAITVITGPSGSGKSSLAFDTIFAEGQRQYLESLSPFQRRGFDQLPRPKVTTITGLGPTIAVRQHVPGRNPRSTVGSITEIGNLVRLLFSRAGVHTCLGCSALVAPRSPDALIAEGVAAVGDRPAVFSLVRRSALSTGAQPDLPRRVVARRSGGADEDLAAQLRRCVLQATRTPDAVLLVEPDGAPPRYLDTEWTCGACGHLAIATSSQFFSPNSPEGMCPDCEGLGVRYGVSADLLVADEDASVRAGALTFYGDRRLDRKKTYWPLQDLPQLVDVFGASLDTAWLSLTPALRDVILHGGTERPVSAEVTAFLGKRTSSGLIPEIERLFRAAKTLERKEFYQRFMKSAPCAGCEGRRLAPGALAVRLAGDDIVRTMGRPVRDLPAWLDQVRATDMPAVVAAAVTEIDKELRRKIVHVEQVGLGYLALDRPVPTLSAGEGQRLRIARQLGSTLVDVVYVLDEPSVGLHPADTGRLADSLRQLRDAGNTVILVEHDPDLMRAADHIIDIGPRAGEFGGQVVAIGPPAVLAAESDSPTAKYLRGELVIGATKRRPRDPAAELRLTGARLHNLRDVTVAVPHGLMTCVTGPSGSGKSSLVTDLLQRAVSAAADTGRVPRGPFTDLSGHQGFTRVVSASQDPMGRNSRSIPATYIGIFDEIRRLFARLPLSVRHRWSTAHFSFNAEAGQCLTCRGSGEQAMELHFLPDVRVPCPACHGRRFNEDVLAARWREHTIAEVLDLDVSTAAELFSDQPKIADVLRVLVDVGLGYLRLGQGAVTLSGGEAQRLKLARELCRDGRDGPCLYILDEPTSGLHAVDVALLVGFLRRFVDTGHTMIVIEHNVDVIAAADWVIDLGPGSGADGGRVVAVGTPEDIARHEHSAMAPFLRRTLAGRGLGAPDPTTEPDARRSDAPGEFARP</sequence>
<dbReference type="Proteomes" id="UP000295680">
    <property type="component" value="Unassembled WGS sequence"/>
</dbReference>
<feature type="domain" description="ABC transporter" evidence="18">
    <location>
        <begin position="570"/>
        <end position="908"/>
    </location>
</feature>
<evidence type="ECO:0000256" key="6">
    <source>
        <dbReference type="ARBA" id="ARBA00022763"/>
    </source>
</evidence>
<dbReference type="GO" id="GO:0006281">
    <property type="term" value="P:DNA repair"/>
    <property type="evidence" value="ECO:0007669"/>
    <property type="project" value="UniProtKB-KW"/>
</dbReference>
<evidence type="ECO:0000256" key="16">
    <source>
        <dbReference type="ARBA" id="ARBA00042156"/>
    </source>
</evidence>
<dbReference type="RefSeq" id="WP_207925947.1">
    <property type="nucleotide sequence ID" value="NZ_SLWS01000002.1"/>
</dbReference>
<evidence type="ECO:0000313" key="20">
    <source>
        <dbReference type="Proteomes" id="UP000295680"/>
    </source>
</evidence>
<evidence type="ECO:0000259" key="18">
    <source>
        <dbReference type="PROSITE" id="PS50893"/>
    </source>
</evidence>
<keyword evidence="8" id="KW-0863">Zinc-finger</keyword>
<dbReference type="GO" id="GO:0008270">
    <property type="term" value="F:zinc ion binding"/>
    <property type="evidence" value="ECO:0007669"/>
    <property type="project" value="UniProtKB-KW"/>
</dbReference>
<dbReference type="PANTHER" id="PTHR43152:SF3">
    <property type="entry name" value="UVRABC SYSTEM PROTEIN A"/>
    <property type="match status" value="1"/>
</dbReference>
<dbReference type="InterPro" id="IPR027417">
    <property type="entry name" value="P-loop_NTPase"/>
</dbReference>
<gene>
    <name evidence="19" type="ORF">EV192_10258</name>
</gene>
<dbReference type="InterPro" id="IPR041552">
    <property type="entry name" value="UvrA_DNA-bd"/>
</dbReference>
<keyword evidence="7" id="KW-0228">DNA excision</keyword>
<dbReference type="Gene3D" id="1.10.8.280">
    <property type="entry name" value="ABC transporter ATPase domain-like"/>
    <property type="match status" value="1"/>
</dbReference>
<evidence type="ECO:0000256" key="12">
    <source>
        <dbReference type="ARBA" id="ARBA00023125"/>
    </source>
</evidence>
<proteinExistence type="inferred from homology"/>
<keyword evidence="10" id="KW-0067">ATP-binding</keyword>
<dbReference type="PROSITE" id="PS50893">
    <property type="entry name" value="ABC_TRANSPORTER_2"/>
    <property type="match status" value="1"/>
</dbReference>
<dbReference type="GO" id="GO:0005737">
    <property type="term" value="C:cytoplasm"/>
    <property type="evidence" value="ECO:0007669"/>
    <property type="project" value="UniProtKB-SubCell"/>
</dbReference>
<comment type="subcellular location">
    <subcellularLocation>
        <location evidence="1">Cytoplasm</location>
    </subcellularLocation>
</comment>
<evidence type="ECO:0000256" key="11">
    <source>
        <dbReference type="ARBA" id="ARBA00022881"/>
    </source>
</evidence>
<comment type="similarity">
    <text evidence="14">Belongs to the ABC transporter superfamily. UvrA family.</text>
</comment>
<dbReference type="AlphaFoldDB" id="A0A4R2JP47"/>
<keyword evidence="6" id="KW-0227">DNA damage</keyword>
<evidence type="ECO:0000256" key="2">
    <source>
        <dbReference type="ARBA" id="ARBA00022490"/>
    </source>
</evidence>
<accession>A0A4R2JP47</accession>
<organism evidence="19 20">
    <name type="scientific">Actinocrispum wychmicini</name>
    <dbReference type="NCBI Taxonomy" id="1213861"/>
    <lineage>
        <taxon>Bacteria</taxon>
        <taxon>Bacillati</taxon>
        <taxon>Actinomycetota</taxon>
        <taxon>Actinomycetes</taxon>
        <taxon>Pseudonocardiales</taxon>
        <taxon>Pseudonocardiaceae</taxon>
        <taxon>Actinocrispum</taxon>
    </lineage>
</organism>
<keyword evidence="5" id="KW-0547">Nucleotide-binding</keyword>
<keyword evidence="2" id="KW-0963">Cytoplasm</keyword>
<dbReference type="EMBL" id="SLWS01000002">
    <property type="protein sequence ID" value="TCO61921.1"/>
    <property type="molecule type" value="Genomic_DNA"/>
</dbReference>
<protein>
    <recommendedName>
        <fullName evidence="15">UvrABC system protein A</fullName>
    </recommendedName>
    <alternativeName>
        <fullName evidence="16">Excinuclease ABC subunit A</fullName>
    </alternativeName>
</protein>
<dbReference type="SMART" id="SM00382">
    <property type="entry name" value="AAA"/>
    <property type="match status" value="2"/>
</dbReference>
<evidence type="ECO:0000256" key="13">
    <source>
        <dbReference type="ARBA" id="ARBA00023204"/>
    </source>
</evidence>
<keyword evidence="20" id="KW-1185">Reference proteome</keyword>
<keyword evidence="4" id="KW-0677">Repeat</keyword>
<dbReference type="InterPro" id="IPR003439">
    <property type="entry name" value="ABC_transporter-like_ATP-bd"/>
</dbReference>
<evidence type="ECO:0000256" key="3">
    <source>
        <dbReference type="ARBA" id="ARBA00022723"/>
    </source>
</evidence>
<feature type="region of interest" description="Disordered" evidence="17">
    <location>
        <begin position="918"/>
        <end position="945"/>
    </location>
</feature>